<reference evidence="1 2" key="1">
    <citation type="submission" date="2020-01" db="EMBL/GenBank/DDBJ databases">
        <authorList>
            <person name="Gupta K D."/>
        </authorList>
    </citation>
    <scope>NUCLEOTIDE SEQUENCE [LARGE SCALE GENOMIC DNA]</scope>
</reference>
<dbReference type="Proteomes" id="UP000467700">
    <property type="component" value="Unassembled WGS sequence"/>
</dbReference>
<evidence type="ECO:0000313" key="2">
    <source>
        <dbReference type="Proteomes" id="UP000467700"/>
    </source>
</evidence>
<accession>A0A8S0VYF2</accession>
<dbReference type="AlphaFoldDB" id="A0A8S0VYF2"/>
<protein>
    <submittedName>
        <fullName evidence="1">Uncharacterized protein</fullName>
    </submittedName>
</protein>
<gene>
    <name evidence="1" type="ORF">AAE3_LOCUS4303</name>
</gene>
<name>A0A8S0VYF2_CYCAE</name>
<proteinExistence type="predicted"/>
<dbReference type="EMBL" id="CACVBS010000035">
    <property type="protein sequence ID" value="CAA7262301.1"/>
    <property type="molecule type" value="Genomic_DNA"/>
</dbReference>
<keyword evidence="2" id="KW-1185">Reference proteome</keyword>
<organism evidence="1 2">
    <name type="scientific">Cyclocybe aegerita</name>
    <name type="common">Black poplar mushroom</name>
    <name type="synonym">Agrocybe aegerita</name>
    <dbReference type="NCBI Taxonomy" id="1973307"/>
    <lineage>
        <taxon>Eukaryota</taxon>
        <taxon>Fungi</taxon>
        <taxon>Dikarya</taxon>
        <taxon>Basidiomycota</taxon>
        <taxon>Agaricomycotina</taxon>
        <taxon>Agaricomycetes</taxon>
        <taxon>Agaricomycetidae</taxon>
        <taxon>Agaricales</taxon>
        <taxon>Agaricineae</taxon>
        <taxon>Bolbitiaceae</taxon>
        <taxon>Cyclocybe</taxon>
    </lineage>
</organism>
<sequence>MALTSLASTSVVHYSTLPAVLGRASFPASTSTRPCPHPIYIEPRNHLGFHFLLSRNVNVVAIKQQQQLVDPGSTFNCLVEYNILLFFISPLSLSYSSRFLFLVSLVFSFFPFPRYLLSPYRFLHCLHYHIASSLSHNPSFPSPFLPSILSHPFPLSSITHVVPLLPIPGLSRRACAFQVPKEKKAVNTP</sequence>
<evidence type="ECO:0000313" key="1">
    <source>
        <dbReference type="EMBL" id="CAA7262301.1"/>
    </source>
</evidence>
<comment type="caution">
    <text evidence="1">The sequence shown here is derived from an EMBL/GenBank/DDBJ whole genome shotgun (WGS) entry which is preliminary data.</text>
</comment>